<reference evidence="1 2" key="1">
    <citation type="submission" date="2019-03" db="EMBL/GenBank/DDBJ databases">
        <title>Genomic Encyclopedia of Type Strains, Phase III (KMG-III): the genomes of soil and plant-associated and newly described type strains.</title>
        <authorList>
            <person name="Whitman W."/>
        </authorList>
    </citation>
    <scope>NUCLEOTIDE SEQUENCE [LARGE SCALE GENOMIC DNA]</scope>
    <source>
        <strain evidence="1 2">LMG 29544</strain>
    </source>
</reference>
<dbReference type="EMBL" id="SORE01000011">
    <property type="protein sequence ID" value="TDY48095.1"/>
    <property type="molecule type" value="Genomic_DNA"/>
</dbReference>
<dbReference type="Proteomes" id="UP000295509">
    <property type="component" value="Unassembled WGS sequence"/>
</dbReference>
<sequence>MFGLYPAGPSWIRHFNGSTQARELQQLLVKHAGFTAGIFHQPFGPDRGAVVAQKGSFLVLGSDIDAGNPELAVVPDVQTQNLLWSFNTGYANQWSDRELRALTGCTGWDALLRQVTAEFGAICTFVERALDGSLVPPAPQPDPLLSRMLADDDDAPWLPSDYLFDSPMPEAPSCVR</sequence>
<dbReference type="RefSeq" id="WP_134192755.1">
    <property type="nucleotide sequence ID" value="NZ_JBHLUW010000061.1"/>
</dbReference>
<organism evidence="1 2">
    <name type="scientific">Paraburkholderia rhizosphaerae</name>
    <dbReference type="NCBI Taxonomy" id="480658"/>
    <lineage>
        <taxon>Bacteria</taxon>
        <taxon>Pseudomonadati</taxon>
        <taxon>Pseudomonadota</taxon>
        <taxon>Betaproteobacteria</taxon>
        <taxon>Burkholderiales</taxon>
        <taxon>Burkholderiaceae</taxon>
        <taxon>Paraburkholderia</taxon>
    </lineage>
</organism>
<name>A0A4R8LRG9_9BURK</name>
<accession>A0A4R8LRG9</accession>
<comment type="caution">
    <text evidence="1">The sequence shown here is derived from an EMBL/GenBank/DDBJ whole genome shotgun (WGS) entry which is preliminary data.</text>
</comment>
<dbReference type="OrthoDB" id="8961599at2"/>
<keyword evidence="2" id="KW-1185">Reference proteome</keyword>
<proteinExistence type="predicted"/>
<dbReference type="AlphaFoldDB" id="A0A4R8LRG9"/>
<evidence type="ECO:0000313" key="1">
    <source>
        <dbReference type="EMBL" id="TDY48095.1"/>
    </source>
</evidence>
<evidence type="ECO:0000313" key="2">
    <source>
        <dbReference type="Proteomes" id="UP000295509"/>
    </source>
</evidence>
<protein>
    <submittedName>
        <fullName evidence="1">Uncharacterized protein</fullName>
    </submittedName>
</protein>
<gene>
    <name evidence="1" type="ORF">BX592_11129</name>
</gene>